<evidence type="ECO:0000256" key="2">
    <source>
        <dbReference type="ARBA" id="ARBA00022448"/>
    </source>
</evidence>
<evidence type="ECO:0000256" key="4">
    <source>
        <dbReference type="ARBA" id="ARBA00022692"/>
    </source>
</evidence>
<dbReference type="InterPro" id="IPR035906">
    <property type="entry name" value="MetI-like_sf"/>
</dbReference>
<feature type="transmembrane region" description="Helical" evidence="7">
    <location>
        <begin position="121"/>
        <end position="143"/>
    </location>
</feature>
<gene>
    <name evidence="9" type="ORF">ACFPOG_02415</name>
</gene>
<dbReference type="Pfam" id="PF00528">
    <property type="entry name" value="BPD_transp_1"/>
    <property type="match status" value="1"/>
</dbReference>
<keyword evidence="4 7" id="KW-0812">Transmembrane</keyword>
<dbReference type="Gene3D" id="1.10.3720.10">
    <property type="entry name" value="MetI-like"/>
    <property type="match status" value="1"/>
</dbReference>
<keyword evidence="6 7" id="KW-0472">Membrane</keyword>
<evidence type="ECO:0000256" key="3">
    <source>
        <dbReference type="ARBA" id="ARBA00022475"/>
    </source>
</evidence>
<comment type="caution">
    <text evidence="9">The sequence shown here is derived from an EMBL/GenBank/DDBJ whole genome shotgun (WGS) entry which is preliminary data.</text>
</comment>
<feature type="transmembrane region" description="Helical" evidence="7">
    <location>
        <begin position="216"/>
        <end position="241"/>
    </location>
</feature>
<keyword evidence="10" id="KW-1185">Reference proteome</keyword>
<dbReference type="InterPro" id="IPR051393">
    <property type="entry name" value="ABC_transporter_permease"/>
</dbReference>
<evidence type="ECO:0000313" key="10">
    <source>
        <dbReference type="Proteomes" id="UP001596044"/>
    </source>
</evidence>
<keyword evidence="5 7" id="KW-1133">Transmembrane helix</keyword>
<dbReference type="Proteomes" id="UP001596044">
    <property type="component" value="Unassembled WGS sequence"/>
</dbReference>
<reference evidence="10" key="1">
    <citation type="journal article" date="2019" name="Int. J. Syst. Evol. Microbiol.">
        <title>The Global Catalogue of Microorganisms (GCM) 10K type strain sequencing project: providing services to taxonomists for standard genome sequencing and annotation.</title>
        <authorList>
            <consortium name="The Broad Institute Genomics Platform"/>
            <consortium name="The Broad Institute Genome Sequencing Center for Infectious Disease"/>
            <person name="Wu L."/>
            <person name="Ma J."/>
        </authorList>
    </citation>
    <scope>NUCLEOTIDE SEQUENCE [LARGE SCALE GENOMIC DNA]</scope>
    <source>
        <strain evidence="10">KACC 11904</strain>
    </source>
</reference>
<protein>
    <submittedName>
        <fullName evidence="9">Sugar ABC transporter permease</fullName>
    </submittedName>
</protein>
<organism evidence="9 10">
    <name type="scientific">Paenibacillus aestuarii</name>
    <dbReference type="NCBI Taxonomy" id="516965"/>
    <lineage>
        <taxon>Bacteria</taxon>
        <taxon>Bacillati</taxon>
        <taxon>Bacillota</taxon>
        <taxon>Bacilli</taxon>
        <taxon>Bacillales</taxon>
        <taxon>Paenibacillaceae</taxon>
        <taxon>Paenibacillus</taxon>
    </lineage>
</organism>
<evidence type="ECO:0000259" key="8">
    <source>
        <dbReference type="PROSITE" id="PS50928"/>
    </source>
</evidence>
<feature type="transmembrane region" description="Helical" evidence="7">
    <location>
        <begin position="170"/>
        <end position="195"/>
    </location>
</feature>
<evidence type="ECO:0000256" key="7">
    <source>
        <dbReference type="RuleBase" id="RU363032"/>
    </source>
</evidence>
<name>A0ABW0K1L8_9BACL</name>
<dbReference type="RefSeq" id="WP_270884783.1">
    <property type="nucleotide sequence ID" value="NZ_JAQFVF010000079.1"/>
</dbReference>
<dbReference type="PANTHER" id="PTHR30193">
    <property type="entry name" value="ABC TRANSPORTER PERMEASE PROTEIN"/>
    <property type="match status" value="1"/>
</dbReference>
<evidence type="ECO:0000256" key="5">
    <source>
        <dbReference type="ARBA" id="ARBA00022989"/>
    </source>
</evidence>
<feature type="transmembrane region" description="Helical" evidence="7">
    <location>
        <begin position="280"/>
        <end position="300"/>
    </location>
</feature>
<sequence>MMLPAAGLALQTRKRKAKRNRIHLWCWLFIAPNMILYTMFIGWPIIISWYYSLLDWSGLSAKTFIGLQNYQEVMSDSYFWGAYANSFKFMLGAVPLQLIISLLIAVMLNNPKLRFASGYRTLVFLPVVTTASIIGIIMVYIWGADGAVNYLLMKLHVIQQPINWLTDAKWAMFTVVIIYVWKNLGINMVYWLAGLQSVPRELYEAARVDGANHVRTFVHITLPLILPIGAVILLLNIAGALKVFDLIKTMTDGGPFFATDVVSTYIYRYAFSSELGLPRLGYASAAGMFFALTIVVIAVIQTMTSRRFKKPGEERE</sequence>
<dbReference type="InterPro" id="IPR000515">
    <property type="entry name" value="MetI-like"/>
</dbReference>
<dbReference type="EMBL" id="JBHSMJ010000005">
    <property type="protein sequence ID" value="MFC5447095.1"/>
    <property type="molecule type" value="Genomic_DNA"/>
</dbReference>
<proteinExistence type="inferred from homology"/>
<dbReference type="PROSITE" id="PS50928">
    <property type="entry name" value="ABC_TM1"/>
    <property type="match status" value="1"/>
</dbReference>
<comment type="subcellular location">
    <subcellularLocation>
        <location evidence="1 7">Cell membrane</location>
        <topology evidence="1 7">Multi-pass membrane protein</topology>
    </subcellularLocation>
</comment>
<dbReference type="PANTHER" id="PTHR30193:SF37">
    <property type="entry name" value="INNER MEMBRANE ABC TRANSPORTER PERMEASE PROTEIN YCJO"/>
    <property type="match status" value="1"/>
</dbReference>
<evidence type="ECO:0000256" key="1">
    <source>
        <dbReference type="ARBA" id="ARBA00004651"/>
    </source>
</evidence>
<feature type="domain" description="ABC transmembrane type-1" evidence="8">
    <location>
        <begin position="83"/>
        <end position="301"/>
    </location>
</feature>
<keyword evidence="3" id="KW-1003">Cell membrane</keyword>
<evidence type="ECO:0000256" key="6">
    <source>
        <dbReference type="ARBA" id="ARBA00023136"/>
    </source>
</evidence>
<dbReference type="CDD" id="cd06261">
    <property type="entry name" value="TM_PBP2"/>
    <property type="match status" value="1"/>
</dbReference>
<comment type="similarity">
    <text evidence="7">Belongs to the binding-protein-dependent transport system permease family.</text>
</comment>
<feature type="transmembrane region" description="Helical" evidence="7">
    <location>
        <begin position="24"/>
        <end position="51"/>
    </location>
</feature>
<accession>A0ABW0K1L8</accession>
<dbReference type="SUPFAM" id="SSF161098">
    <property type="entry name" value="MetI-like"/>
    <property type="match status" value="1"/>
</dbReference>
<keyword evidence="2 7" id="KW-0813">Transport</keyword>
<evidence type="ECO:0000313" key="9">
    <source>
        <dbReference type="EMBL" id="MFC5447095.1"/>
    </source>
</evidence>
<feature type="transmembrane region" description="Helical" evidence="7">
    <location>
        <begin position="89"/>
        <end position="109"/>
    </location>
</feature>